<organism evidence="1 2">
    <name type="scientific">Cercophora newfieldiana</name>
    <dbReference type="NCBI Taxonomy" id="92897"/>
    <lineage>
        <taxon>Eukaryota</taxon>
        <taxon>Fungi</taxon>
        <taxon>Dikarya</taxon>
        <taxon>Ascomycota</taxon>
        <taxon>Pezizomycotina</taxon>
        <taxon>Sordariomycetes</taxon>
        <taxon>Sordariomycetidae</taxon>
        <taxon>Sordariales</taxon>
        <taxon>Lasiosphaeriaceae</taxon>
        <taxon>Cercophora</taxon>
    </lineage>
</organism>
<proteinExistence type="predicted"/>
<reference evidence="1" key="1">
    <citation type="submission" date="2023-06" db="EMBL/GenBank/DDBJ databases">
        <title>Genome-scale phylogeny and comparative genomics of the fungal order Sordariales.</title>
        <authorList>
            <consortium name="Lawrence Berkeley National Laboratory"/>
            <person name="Hensen N."/>
            <person name="Bonometti L."/>
            <person name="Westerberg I."/>
            <person name="Brannstrom I.O."/>
            <person name="Guillou S."/>
            <person name="Cros-Aarteil S."/>
            <person name="Calhoun S."/>
            <person name="Haridas S."/>
            <person name="Kuo A."/>
            <person name="Mondo S."/>
            <person name="Pangilinan J."/>
            <person name="Riley R."/>
            <person name="Labutti K."/>
            <person name="Andreopoulos B."/>
            <person name="Lipzen A."/>
            <person name="Chen C."/>
            <person name="Yanf M."/>
            <person name="Daum C."/>
            <person name="Ng V."/>
            <person name="Clum A."/>
            <person name="Steindorff A."/>
            <person name="Ohm R."/>
            <person name="Martin F."/>
            <person name="Silar P."/>
            <person name="Natvig D."/>
            <person name="Lalanne C."/>
            <person name="Gautier V."/>
            <person name="Ament-Velasquez S.L."/>
            <person name="Kruys A."/>
            <person name="Hutchinson M.I."/>
            <person name="Powell A.J."/>
            <person name="Barry K."/>
            <person name="Miller A.N."/>
            <person name="Grigoriev I.V."/>
            <person name="Debuchy R."/>
            <person name="Gladieux P."/>
            <person name="Thoren M.H."/>
            <person name="Johannesson H."/>
        </authorList>
    </citation>
    <scope>NUCLEOTIDE SEQUENCE</scope>
    <source>
        <strain evidence="1">SMH2532-1</strain>
    </source>
</reference>
<evidence type="ECO:0000313" key="2">
    <source>
        <dbReference type="Proteomes" id="UP001174936"/>
    </source>
</evidence>
<protein>
    <submittedName>
        <fullName evidence="1">Uncharacterized protein</fullName>
    </submittedName>
</protein>
<dbReference type="AlphaFoldDB" id="A0AA39XTM1"/>
<name>A0AA39XTM1_9PEZI</name>
<gene>
    <name evidence="1" type="ORF">B0T16DRAFT_462890</name>
</gene>
<comment type="caution">
    <text evidence="1">The sequence shown here is derived from an EMBL/GenBank/DDBJ whole genome shotgun (WGS) entry which is preliminary data.</text>
</comment>
<sequence length="120" mass="12925">MYFRRASTSAIVLSTCGFHLGGAFQISSYRGSDCHGQDMGAFVTTYPGNAFCDPHLINPEASSVFVTSETGDENHLFIIWESCDQENTLEKALGKAQQGCINIPRGPKAYSVVAVQASCP</sequence>
<keyword evidence="2" id="KW-1185">Reference proteome</keyword>
<accession>A0AA39XTM1</accession>
<dbReference type="Proteomes" id="UP001174936">
    <property type="component" value="Unassembled WGS sequence"/>
</dbReference>
<dbReference type="EMBL" id="JAULSV010000007">
    <property type="protein sequence ID" value="KAK0639192.1"/>
    <property type="molecule type" value="Genomic_DNA"/>
</dbReference>
<evidence type="ECO:0000313" key="1">
    <source>
        <dbReference type="EMBL" id="KAK0639192.1"/>
    </source>
</evidence>